<feature type="transmembrane region" description="Helical" evidence="5">
    <location>
        <begin position="26"/>
        <end position="50"/>
    </location>
</feature>
<proteinExistence type="inferred from homology"/>
<evidence type="ECO:0000256" key="5">
    <source>
        <dbReference type="RuleBase" id="RU367022"/>
    </source>
</evidence>
<sequence>MGDDSSGSSSSGMMVPYLHFTTGDYLLFKAWVVASSGATVGACIGLFLLATLDRLLAAGRAVMEGHWQRRAQLTHAIRLNASDTEIAALRSGSPMKESTTLHTVMARRAPTFVLSQEISRGVMFAIQSVFGMVFMLSAMTFNVAFIISIIVGYGVGETMFGRYGATARHEMH</sequence>
<evidence type="ECO:0000256" key="1">
    <source>
        <dbReference type="ARBA" id="ARBA00004141"/>
    </source>
</evidence>
<evidence type="ECO:0000256" key="3">
    <source>
        <dbReference type="ARBA" id="ARBA00022989"/>
    </source>
</evidence>
<dbReference type="EMBL" id="KN880611">
    <property type="protein sequence ID" value="KIY64943.1"/>
    <property type="molecule type" value="Genomic_DNA"/>
</dbReference>
<dbReference type="GO" id="GO:0005886">
    <property type="term" value="C:plasma membrane"/>
    <property type="evidence" value="ECO:0007669"/>
    <property type="project" value="TreeGrafter"/>
</dbReference>
<dbReference type="PANTHER" id="PTHR12483:SF27">
    <property type="entry name" value="COPPER TRANSPORT PROTEIN CTR1"/>
    <property type="match status" value="1"/>
</dbReference>
<organism evidence="6 7">
    <name type="scientific">Cylindrobasidium torrendii FP15055 ss-10</name>
    <dbReference type="NCBI Taxonomy" id="1314674"/>
    <lineage>
        <taxon>Eukaryota</taxon>
        <taxon>Fungi</taxon>
        <taxon>Dikarya</taxon>
        <taxon>Basidiomycota</taxon>
        <taxon>Agaricomycotina</taxon>
        <taxon>Agaricomycetes</taxon>
        <taxon>Agaricomycetidae</taxon>
        <taxon>Agaricales</taxon>
        <taxon>Marasmiineae</taxon>
        <taxon>Physalacriaceae</taxon>
        <taxon>Cylindrobasidium</taxon>
    </lineage>
</organism>
<dbReference type="InterPro" id="IPR007274">
    <property type="entry name" value="Cop_transporter"/>
</dbReference>
<dbReference type="AlphaFoldDB" id="A0A0D7B2X1"/>
<comment type="subcellular location">
    <subcellularLocation>
        <location evidence="1 5">Membrane</location>
        <topology evidence="1 5">Multi-pass membrane protein</topology>
    </subcellularLocation>
</comment>
<keyword evidence="3 5" id="KW-1133">Transmembrane helix</keyword>
<keyword evidence="5" id="KW-0187">Copper transport</keyword>
<dbReference type="PANTHER" id="PTHR12483">
    <property type="entry name" value="SOLUTE CARRIER FAMILY 31 COPPER TRANSPORTERS"/>
    <property type="match status" value="1"/>
</dbReference>
<protein>
    <recommendedName>
        <fullName evidence="5">Copper transport protein</fullName>
    </recommendedName>
</protein>
<keyword evidence="2 5" id="KW-0812">Transmembrane</keyword>
<evidence type="ECO:0000313" key="7">
    <source>
        <dbReference type="Proteomes" id="UP000054007"/>
    </source>
</evidence>
<gene>
    <name evidence="6" type="ORF">CYLTODRAFT_357659</name>
</gene>
<keyword evidence="5" id="KW-0186">Copper</keyword>
<dbReference type="OrthoDB" id="73901at2759"/>
<keyword evidence="4 5" id="KW-0472">Membrane</keyword>
<dbReference type="STRING" id="1314674.A0A0D7B2X1"/>
<keyword evidence="5" id="KW-0406">Ion transport</keyword>
<dbReference type="Proteomes" id="UP000054007">
    <property type="component" value="Unassembled WGS sequence"/>
</dbReference>
<feature type="transmembrane region" description="Helical" evidence="5">
    <location>
        <begin position="129"/>
        <end position="153"/>
    </location>
</feature>
<keyword evidence="7" id="KW-1185">Reference proteome</keyword>
<evidence type="ECO:0000313" key="6">
    <source>
        <dbReference type="EMBL" id="KIY64943.1"/>
    </source>
</evidence>
<keyword evidence="5" id="KW-0813">Transport</keyword>
<accession>A0A0D7B2X1</accession>
<comment type="similarity">
    <text evidence="5">Belongs to the copper transporter (Ctr) (TC 1.A.56) family. SLC31A subfamily.</text>
</comment>
<reference evidence="6 7" key="1">
    <citation type="journal article" date="2015" name="Fungal Genet. Biol.">
        <title>Evolution of novel wood decay mechanisms in Agaricales revealed by the genome sequences of Fistulina hepatica and Cylindrobasidium torrendii.</title>
        <authorList>
            <person name="Floudas D."/>
            <person name="Held B.W."/>
            <person name="Riley R."/>
            <person name="Nagy L.G."/>
            <person name="Koehler G."/>
            <person name="Ransdell A.S."/>
            <person name="Younus H."/>
            <person name="Chow J."/>
            <person name="Chiniquy J."/>
            <person name="Lipzen A."/>
            <person name="Tritt A."/>
            <person name="Sun H."/>
            <person name="Haridas S."/>
            <person name="LaButti K."/>
            <person name="Ohm R.A."/>
            <person name="Kues U."/>
            <person name="Blanchette R.A."/>
            <person name="Grigoriev I.V."/>
            <person name="Minto R.E."/>
            <person name="Hibbett D.S."/>
        </authorList>
    </citation>
    <scope>NUCLEOTIDE SEQUENCE [LARGE SCALE GENOMIC DNA]</scope>
    <source>
        <strain evidence="6 7">FP15055 ss-10</strain>
    </source>
</reference>
<dbReference type="GO" id="GO:0005375">
    <property type="term" value="F:copper ion transmembrane transporter activity"/>
    <property type="evidence" value="ECO:0007669"/>
    <property type="project" value="UniProtKB-UniRule"/>
</dbReference>
<name>A0A0D7B2X1_9AGAR</name>
<evidence type="ECO:0000256" key="4">
    <source>
        <dbReference type="ARBA" id="ARBA00023136"/>
    </source>
</evidence>
<dbReference type="Pfam" id="PF04145">
    <property type="entry name" value="Ctr"/>
    <property type="match status" value="1"/>
</dbReference>
<evidence type="ECO:0000256" key="2">
    <source>
        <dbReference type="ARBA" id="ARBA00022692"/>
    </source>
</evidence>